<reference evidence="10" key="1">
    <citation type="submission" date="2025-08" db="UniProtKB">
        <authorList>
            <consortium name="RefSeq"/>
        </authorList>
    </citation>
    <scope>IDENTIFICATION</scope>
</reference>
<dbReference type="RefSeq" id="XP_022095223.1">
    <property type="nucleotide sequence ID" value="XM_022239531.1"/>
</dbReference>
<dbReference type="SUPFAM" id="SSF53056">
    <property type="entry name" value="beta-carbonic anhydrase, cab"/>
    <property type="match status" value="1"/>
</dbReference>
<comment type="cofactor">
    <cofactor evidence="7">
        <name>Zn(2+)</name>
        <dbReference type="ChEBI" id="CHEBI:29105"/>
    </cofactor>
    <text evidence="7">Binds 1 zinc ion per subunit.</text>
</comment>
<name>A0A8B7YPL7_ACAPL</name>
<proteinExistence type="inferred from homology"/>
<dbReference type="KEGG" id="aplc:110981718"/>
<dbReference type="OMA" id="MPNVAAW"/>
<dbReference type="GeneID" id="110981718"/>
<protein>
    <recommendedName>
        <fullName evidence="2 8">Carbonic anhydrase</fullName>
        <ecNumber evidence="2 8">4.2.1.1</ecNumber>
    </recommendedName>
    <alternativeName>
        <fullName evidence="8">Carbonate dehydratase</fullName>
    </alternativeName>
</protein>
<feature type="binding site" evidence="7">
    <location>
        <position position="106"/>
    </location>
    <ligand>
        <name>Zn(2+)</name>
        <dbReference type="ChEBI" id="CHEBI:29105"/>
    </ligand>
</feature>
<evidence type="ECO:0000256" key="5">
    <source>
        <dbReference type="ARBA" id="ARBA00023239"/>
    </source>
</evidence>
<evidence type="ECO:0000256" key="8">
    <source>
        <dbReference type="RuleBase" id="RU003956"/>
    </source>
</evidence>
<dbReference type="SMART" id="SM00947">
    <property type="entry name" value="Pro_CA"/>
    <property type="match status" value="1"/>
</dbReference>
<feature type="binding site" evidence="7">
    <location>
        <position position="43"/>
    </location>
    <ligand>
        <name>Zn(2+)</name>
        <dbReference type="ChEBI" id="CHEBI:29105"/>
    </ligand>
</feature>
<evidence type="ECO:0000313" key="9">
    <source>
        <dbReference type="Proteomes" id="UP000694845"/>
    </source>
</evidence>
<organism evidence="9 10">
    <name type="scientific">Acanthaster planci</name>
    <name type="common">Crown-of-thorns starfish</name>
    <dbReference type="NCBI Taxonomy" id="133434"/>
    <lineage>
        <taxon>Eukaryota</taxon>
        <taxon>Metazoa</taxon>
        <taxon>Echinodermata</taxon>
        <taxon>Eleutherozoa</taxon>
        <taxon>Asterozoa</taxon>
        <taxon>Asteroidea</taxon>
        <taxon>Valvatacea</taxon>
        <taxon>Valvatida</taxon>
        <taxon>Acanthasteridae</taxon>
        <taxon>Acanthaster</taxon>
    </lineage>
</organism>
<dbReference type="Pfam" id="PF00484">
    <property type="entry name" value="Pro_CA"/>
    <property type="match status" value="1"/>
</dbReference>
<dbReference type="InterPro" id="IPR036874">
    <property type="entry name" value="Carbonic_anhydrase_sf"/>
</dbReference>
<evidence type="ECO:0000256" key="1">
    <source>
        <dbReference type="ARBA" id="ARBA00006217"/>
    </source>
</evidence>
<dbReference type="InterPro" id="IPR001765">
    <property type="entry name" value="Carbonic_anhydrase"/>
</dbReference>
<dbReference type="OrthoDB" id="10020193at2759"/>
<comment type="similarity">
    <text evidence="1 8">Belongs to the beta-class carbonic anhydrase family.</text>
</comment>
<comment type="function">
    <text evidence="8">Reversible hydration of carbon dioxide.</text>
</comment>
<evidence type="ECO:0000256" key="7">
    <source>
        <dbReference type="PIRSR" id="PIRSR601765-1"/>
    </source>
</evidence>
<keyword evidence="5 8" id="KW-0456">Lyase</keyword>
<evidence type="ECO:0000256" key="3">
    <source>
        <dbReference type="ARBA" id="ARBA00022723"/>
    </source>
</evidence>
<keyword evidence="3 7" id="KW-0479">Metal-binding</keyword>
<evidence type="ECO:0000313" key="10">
    <source>
        <dbReference type="RefSeq" id="XP_022095223.1"/>
    </source>
</evidence>
<dbReference type="PANTHER" id="PTHR11002:SF76">
    <property type="entry name" value="CARBONIC ANHYDRASE"/>
    <property type="match status" value="1"/>
</dbReference>
<evidence type="ECO:0000256" key="4">
    <source>
        <dbReference type="ARBA" id="ARBA00022833"/>
    </source>
</evidence>
<feature type="binding site" evidence="7">
    <location>
        <position position="109"/>
    </location>
    <ligand>
        <name>Zn(2+)</name>
        <dbReference type="ChEBI" id="CHEBI:29105"/>
    </ligand>
</feature>
<dbReference type="PANTHER" id="PTHR11002">
    <property type="entry name" value="CARBONIC ANHYDRASE"/>
    <property type="match status" value="1"/>
</dbReference>
<keyword evidence="9" id="KW-1185">Reference proteome</keyword>
<gene>
    <name evidence="10" type="primary">LOC110981718</name>
</gene>
<evidence type="ECO:0000256" key="6">
    <source>
        <dbReference type="ARBA" id="ARBA00048348"/>
    </source>
</evidence>
<feature type="binding site" evidence="7">
    <location>
        <position position="41"/>
    </location>
    <ligand>
        <name>Zn(2+)</name>
        <dbReference type="ChEBI" id="CHEBI:29105"/>
    </ligand>
</feature>
<dbReference type="EC" id="4.2.1.1" evidence="2 8"/>
<dbReference type="GO" id="GO:0008270">
    <property type="term" value="F:zinc ion binding"/>
    <property type="evidence" value="ECO:0007669"/>
    <property type="project" value="UniProtKB-UniRule"/>
</dbReference>
<comment type="catalytic activity">
    <reaction evidence="6 8">
        <text>hydrogencarbonate + H(+) = CO2 + H2O</text>
        <dbReference type="Rhea" id="RHEA:10748"/>
        <dbReference type="ChEBI" id="CHEBI:15377"/>
        <dbReference type="ChEBI" id="CHEBI:15378"/>
        <dbReference type="ChEBI" id="CHEBI:16526"/>
        <dbReference type="ChEBI" id="CHEBI:17544"/>
        <dbReference type="EC" id="4.2.1.1"/>
    </reaction>
</comment>
<dbReference type="Proteomes" id="UP000694845">
    <property type="component" value="Unplaced"/>
</dbReference>
<sequence>MEKILRGIIKYKANTQGNFLVQWATLAQKQHVKPPILFISCIDSRVLPTHFCQTSPGDMFLLRNAGNVIPQANYTQGEYTQSSSEVVALEITCNRSKVEHVVVCGHSDCQALYAAYSHYREREGKKPITQVSQLIHQWSRTHGVEASLNKIQDLSAKTPEGGTMTFDVGAKPLEAYFQDFDIAEEKSLLDKLSKVSVLQQLEHLSSYHSIRRRVIDGSLSLHGMWYDIAIDKIYWFSRQRKVFLEINEENIDEIVRSCQPSVADKASQNDIGHKIPS</sequence>
<dbReference type="Gene3D" id="3.40.1050.10">
    <property type="entry name" value="Carbonic anhydrase"/>
    <property type="match status" value="1"/>
</dbReference>
<evidence type="ECO:0000256" key="2">
    <source>
        <dbReference type="ARBA" id="ARBA00012925"/>
    </source>
</evidence>
<dbReference type="GO" id="GO:0004089">
    <property type="term" value="F:carbonate dehydratase activity"/>
    <property type="evidence" value="ECO:0007669"/>
    <property type="project" value="UniProtKB-UniRule"/>
</dbReference>
<keyword evidence="4 7" id="KW-0862">Zinc</keyword>
<dbReference type="AlphaFoldDB" id="A0A8B7YPL7"/>
<accession>A0A8B7YPL7</accession>